<keyword evidence="2" id="KW-1185">Reference proteome</keyword>
<sequence length="232" mass="26187">MSSNRGSYFSKGQGDSWGNPSGPRRHTQHRRLTQLRGGNANPQAQNLHPSQMVNPGKAFVRGMSLQGCGIGFGNNKFYHQTGKGTLEDPMVAWLYDEQEVDYQSRQAHINIARSVAKANRFQCVLIRKSIHDRECTYNTYGRRNTFLTSNGKIQSVTTKSDNHMTVWMGEHAGRILVGGHIYLVETMDPYTGNIYPSPMTDPGKQRNRALIQPGRGLVSEEFWLAPDTWERC</sequence>
<gene>
    <name evidence="1" type="ORF">F5144DRAFT_548890</name>
</gene>
<evidence type="ECO:0000313" key="2">
    <source>
        <dbReference type="Proteomes" id="UP000724584"/>
    </source>
</evidence>
<dbReference type="EMBL" id="JAGIZQ010000005">
    <property type="protein sequence ID" value="KAH6627436.1"/>
    <property type="molecule type" value="Genomic_DNA"/>
</dbReference>
<dbReference type="Proteomes" id="UP000724584">
    <property type="component" value="Unassembled WGS sequence"/>
</dbReference>
<reference evidence="1 2" key="1">
    <citation type="journal article" date="2021" name="Nat. Commun.">
        <title>Genetic determinants of endophytism in the Arabidopsis root mycobiome.</title>
        <authorList>
            <person name="Mesny F."/>
            <person name="Miyauchi S."/>
            <person name="Thiergart T."/>
            <person name="Pickel B."/>
            <person name="Atanasova L."/>
            <person name="Karlsson M."/>
            <person name="Huettel B."/>
            <person name="Barry K.W."/>
            <person name="Haridas S."/>
            <person name="Chen C."/>
            <person name="Bauer D."/>
            <person name="Andreopoulos W."/>
            <person name="Pangilinan J."/>
            <person name="LaButti K."/>
            <person name="Riley R."/>
            <person name="Lipzen A."/>
            <person name="Clum A."/>
            <person name="Drula E."/>
            <person name="Henrissat B."/>
            <person name="Kohler A."/>
            <person name="Grigoriev I.V."/>
            <person name="Martin F.M."/>
            <person name="Hacquard S."/>
        </authorList>
    </citation>
    <scope>NUCLEOTIDE SEQUENCE [LARGE SCALE GENOMIC DNA]</scope>
    <source>
        <strain evidence="1 2">MPI-SDFR-AT-0079</strain>
    </source>
</reference>
<organism evidence="1 2">
    <name type="scientific">Chaetomium tenue</name>
    <dbReference type="NCBI Taxonomy" id="1854479"/>
    <lineage>
        <taxon>Eukaryota</taxon>
        <taxon>Fungi</taxon>
        <taxon>Dikarya</taxon>
        <taxon>Ascomycota</taxon>
        <taxon>Pezizomycotina</taxon>
        <taxon>Sordariomycetes</taxon>
        <taxon>Sordariomycetidae</taxon>
        <taxon>Sordariales</taxon>
        <taxon>Chaetomiaceae</taxon>
        <taxon>Chaetomium</taxon>
    </lineage>
</organism>
<proteinExistence type="predicted"/>
<name>A0ACB7P0A3_9PEZI</name>
<comment type="caution">
    <text evidence="1">The sequence shown here is derived from an EMBL/GenBank/DDBJ whole genome shotgun (WGS) entry which is preliminary data.</text>
</comment>
<accession>A0ACB7P0A3</accession>
<evidence type="ECO:0000313" key="1">
    <source>
        <dbReference type="EMBL" id="KAH6627436.1"/>
    </source>
</evidence>
<protein>
    <submittedName>
        <fullName evidence="1">Uncharacterized protein</fullName>
    </submittedName>
</protein>